<protein>
    <submittedName>
        <fullName evidence="2">tRNA splicing endonuclease</fullName>
    </submittedName>
</protein>
<name>A0A1V0N684_9ARCH</name>
<dbReference type="STRING" id="74969.FAD_1775"/>
<keyword evidence="2" id="KW-0540">Nuclease</keyword>
<dbReference type="Proteomes" id="UP000192050">
    <property type="component" value="Chromosome"/>
</dbReference>
<dbReference type="InterPro" id="IPR036167">
    <property type="entry name" value="tRNA_intron_Endo_cat-like_sf"/>
</dbReference>
<dbReference type="Gene3D" id="3.40.1350.10">
    <property type="match status" value="1"/>
</dbReference>
<dbReference type="AlphaFoldDB" id="A0A1V0N684"/>
<feature type="domain" description="tRNA intron endonuclease catalytic" evidence="1">
    <location>
        <begin position="205"/>
        <end position="272"/>
    </location>
</feature>
<proteinExistence type="predicted"/>
<dbReference type="RefSeq" id="WP_081143082.1">
    <property type="nucleotide sequence ID" value="NZ_CP015363.1"/>
</dbReference>
<dbReference type="EMBL" id="CP015363">
    <property type="protein sequence ID" value="ARD85614.1"/>
    <property type="molecule type" value="Genomic_DNA"/>
</dbReference>
<keyword evidence="2" id="KW-0255">Endonuclease</keyword>
<dbReference type="SUPFAM" id="SSF55267">
    <property type="entry name" value="tRNA-intron endonuclease N-terminal domain-like"/>
    <property type="match status" value="1"/>
</dbReference>
<evidence type="ECO:0000313" key="3">
    <source>
        <dbReference type="Proteomes" id="UP000192050"/>
    </source>
</evidence>
<keyword evidence="3" id="KW-1185">Reference proteome</keyword>
<dbReference type="InterPro" id="IPR011856">
    <property type="entry name" value="tRNA_endonuc-like_dom_sf"/>
</dbReference>
<evidence type="ECO:0000259" key="1">
    <source>
        <dbReference type="Pfam" id="PF01974"/>
    </source>
</evidence>
<evidence type="ECO:0000313" key="2">
    <source>
        <dbReference type="EMBL" id="ARD85614.1"/>
    </source>
</evidence>
<keyword evidence="2" id="KW-0378">Hydrolase</keyword>
<dbReference type="OrthoDB" id="46045at2157"/>
<dbReference type="Gene3D" id="3.40.1350.150">
    <property type="match status" value="1"/>
</dbReference>
<organism evidence="2 3">
    <name type="scientific">Ferroplasma acidiphilum</name>
    <dbReference type="NCBI Taxonomy" id="74969"/>
    <lineage>
        <taxon>Archaea</taxon>
        <taxon>Methanobacteriati</taxon>
        <taxon>Thermoplasmatota</taxon>
        <taxon>Thermoplasmata</taxon>
        <taxon>Thermoplasmatales</taxon>
        <taxon>Ferroplasmaceae</taxon>
        <taxon>Ferroplasma</taxon>
    </lineage>
</organism>
<gene>
    <name evidence="2" type="ORF">FAD_1775</name>
</gene>
<dbReference type="GO" id="GO:0003676">
    <property type="term" value="F:nucleic acid binding"/>
    <property type="evidence" value="ECO:0007669"/>
    <property type="project" value="InterPro"/>
</dbReference>
<sequence>MEIVCRNTHFVLSGMDISQIINKYHVGKMRDNVLELNPCECIYLYMKGKIMPEPEMGLPQVISSVFTEDLYIYYVYSILKEKGLIVKRDGNKFFYKKTGGEYGIPVILIKEGDLIDFSSLYVDLPAIFITVDEEKSITYFRADFIDPEGNADSDISIGNPEKLNNIYYTTNSHPEWFGQEFMGVKILNQFEANYISGELKTDEDKLYRDLIKRHFIVKSGFKYGQNFRIYSDSMENHAEFLVSLMTSEKWYKISRAIRLSTSVRKKTLIAGFIGNDLKYIYIERLRDI</sequence>
<dbReference type="GO" id="GO:0006388">
    <property type="term" value="P:tRNA splicing, via endonucleolytic cleavage and ligation"/>
    <property type="evidence" value="ECO:0007669"/>
    <property type="project" value="InterPro"/>
</dbReference>
<dbReference type="InterPro" id="IPR036740">
    <property type="entry name" value="tRNA_intron_Endonuc_N_sf"/>
</dbReference>
<dbReference type="InterPro" id="IPR006677">
    <property type="entry name" value="tRNA_intron_Endonuc_cat-like"/>
</dbReference>
<dbReference type="GeneID" id="31677265"/>
<dbReference type="Pfam" id="PF01974">
    <property type="entry name" value="tRNA_int_endo"/>
    <property type="match status" value="1"/>
</dbReference>
<reference evidence="2 3" key="1">
    <citation type="submission" date="2011-10" db="EMBL/GenBank/DDBJ databases">
        <title>Metabolic and evolutionary patterns in the extreme acidophile Ferroplasma acidiphilum.</title>
        <authorList>
            <person name="Golyshina O.V."/>
            <person name="Kozyavkin S.A."/>
            <person name="Tatusov R.L."/>
            <person name="Slesarev A.I."/>
            <person name="Golyshin P.N."/>
        </authorList>
    </citation>
    <scope>NUCLEOTIDE SEQUENCE [LARGE SCALE GENOMIC DNA]</scope>
    <source>
        <strain evidence="3">Y</strain>
    </source>
</reference>
<dbReference type="CDD" id="cd22363">
    <property type="entry name" value="tRNA-intron_lyase_C"/>
    <property type="match status" value="1"/>
</dbReference>
<accession>A0A1V0N684</accession>
<dbReference type="KEGG" id="fai:FAD_1775"/>
<dbReference type="SUPFAM" id="SSF53032">
    <property type="entry name" value="tRNA-intron endonuclease catalytic domain-like"/>
    <property type="match status" value="2"/>
</dbReference>
<dbReference type="GO" id="GO:0000213">
    <property type="term" value="F:tRNA-intron lyase activity"/>
    <property type="evidence" value="ECO:0007669"/>
    <property type="project" value="InterPro"/>
</dbReference>